<protein>
    <submittedName>
        <fullName evidence="1">Oidioi.mRNA.OKI2018_I69.chr2.g4978.t1.cds</fullName>
    </submittedName>
</protein>
<reference evidence="1 2" key="1">
    <citation type="submission" date="2021-04" db="EMBL/GenBank/DDBJ databases">
        <authorList>
            <person name="Bliznina A."/>
        </authorList>
    </citation>
    <scope>NUCLEOTIDE SEQUENCE [LARGE SCALE GENOMIC DNA]</scope>
</reference>
<dbReference type="EMBL" id="OU015567">
    <property type="protein sequence ID" value="CAG5110593.1"/>
    <property type="molecule type" value="Genomic_DNA"/>
</dbReference>
<proteinExistence type="predicted"/>
<sequence>MNTPWTPPKTKQTASIINQLTPGEDSAYELYVKAMNEIGSDSTEVTKLVSMIERGQSYENALNSHQSVFGDTIPEAIYDQLRETLRIAEKGSTHEAMAALLYSEEEGLTILFQDFLDNKIFSNGKKSNSLHIYLQKYMHLDQENYRQHAVAAVSEICGKDEKKWSEATAAAKSAIEMKIHFYGEILENLPKVEKWQQQGADNPAMKRMQMVQFWNMFANPNMFDE</sequence>
<organism evidence="1 2">
    <name type="scientific">Oikopleura dioica</name>
    <name type="common">Tunicate</name>
    <dbReference type="NCBI Taxonomy" id="34765"/>
    <lineage>
        <taxon>Eukaryota</taxon>
        <taxon>Metazoa</taxon>
        <taxon>Chordata</taxon>
        <taxon>Tunicata</taxon>
        <taxon>Appendicularia</taxon>
        <taxon>Copelata</taxon>
        <taxon>Oikopleuridae</taxon>
        <taxon>Oikopleura</taxon>
    </lineage>
</organism>
<accession>A0ABN7T5M9</accession>
<dbReference type="Pfam" id="PF11251">
    <property type="entry name" value="DUF3050"/>
    <property type="match status" value="1"/>
</dbReference>
<dbReference type="Proteomes" id="UP001158576">
    <property type="component" value="Chromosome 2"/>
</dbReference>
<dbReference type="Gene3D" id="1.20.910.10">
    <property type="entry name" value="Heme oxygenase-like"/>
    <property type="match status" value="1"/>
</dbReference>
<evidence type="ECO:0000313" key="1">
    <source>
        <dbReference type="EMBL" id="CAG5110593.1"/>
    </source>
</evidence>
<dbReference type="InterPro" id="IPR016084">
    <property type="entry name" value="Haem_Oase-like_multi-hlx"/>
</dbReference>
<evidence type="ECO:0000313" key="2">
    <source>
        <dbReference type="Proteomes" id="UP001158576"/>
    </source>
</evidence>
<keyword evidence="2" id="KW-1185">Reference proteome</keyword>
<dbReference type="InterPro" id="IPR024423">
    <property type="entry name" value="DUF3050"/>
</dbReference>
<name>A0ABN7T5M9_OIKDI</name>
<gene>
    <name evidence="1" type="ORF">OKIOD_LOCUS13743</name>
</gene>